<keyword evidence="4" id="KW-0472">Membrane</keyword>
<dbReference type="eggNOG" id="COG2197">
    <property type="taxonomic scope" value="Bacteria"/>
</dbReference>
<dbReference type="InterPro" id="IPR000792">
    <property type="entry name" value="Tscrpt_reg_LuxR_C"/>
</dbReference>
<evidence type="ECO:0000259" key="5">
    <source>
        <dbReference type="PROSITE" id="PS50043"/>
    </source>
</evidence>
<dbReference type="InterPro" id="IPR001789">
    <property type="entry name" value="Sig_transdc_resp-reg_receiver"/>
</dbReference>
<dbReference type="SUPFAM" id="SSF52172">
    <property type="entry name" value="CheY-like"/>
    <property type="match status" value="1"/>
</dbReference>
<dbReference type="EMBL" id="JGZD01000006">
    <property type="protein sequence ID" value="KFI73532.1"/>
    <property type="molecule type" value="Genomic_DNA"/>
</dbReference>
<feature type="modified residue" description="4-aspartylphosphate" evidence="2">
    <location>
        <position position="134"/>
    </location>
</feature>
<dbReference type="Pfam" id="PF00072">
    <property type="entry name" value="Response_reg"/>
    <property type="match status" value="1"/>
</dbReference>
<feature type="transmembrane region" description="Helical" evidence="4">
    <location>
        <begin position="25"/>
        <end position="46"/>
    </location>
</feature>
<feature type="domain" description="Response regulatory" evidence="6">
    <location>
        <begin position="81"/>
        <end position="199"/>
    </location>
</feature>
<dbReference type="InterPro" id="IPR016032">
    <property type="entry name" value="Sig_transdc_resp-reg_C-effctor"/>
</dbReference>
<evidence type="ECO:0000256" key="2">
    <source>
        <dbReference type="PROSITE-ProRule" id="PRU00169"/>
    </source>
</evidence>
<proteinExistence type="predicted"/>
<keyword evidence="4" id="KW-1133">Transmembrane helix</keyword>
<evidence type="ECO:0000256" key="4">
    <source>
        <dbReference type="SAM" id="Phobius"/>
    </source>
</evidence>
<dbReference type="Gene3D" id="3.40.50.2300">
    <property type="match status" value="1"/>
</dbReference>
<evidence type="ECO:0000313" key="7">
    <source>
        <dbReference type="EMBL" id="KFI73532.1"/>
    </source>
</evidence>
<dbReference type="CDD" id="cd00156">
    <property type="entry name" value="REC"/>
    <property type="match status" value="1"/>
</dbReference>
<evidence type="ECO:0000259" key="6">
    <source>
        <dbReference type="PROSITE" id="PS50110"/>
    </source>
</evidence>
<name>A0A087BR82_9BIFI</name>
<reference evidence="7 8" key="1">
    <citation type="submission" date="2014-03" db="EMBL/GenBank/DDBJ databases">
        <title>Genomics of Bifidobacteria.</title>
        <authorList>
            <person name="Ventura M."/>
            <person name="Milani C."/>
            <person name="Lugli G.A."/>
        </authorList>
    </citation>
    <scope>NUCLEOTIDE SEQUENCE [LARGE SCALE GENOMIC DNA]</scope>
    <source>
        <strain evidence="7 8">LMG 11592</strain>
    </source>
</reference>
<dbReference type="InterPro" id="IPR039420">
    <property type="entry name" value="WalR-like"/>
</dbReference>
<keyword evidence="2" id="KW-0597">Phosphoprotein</keyword>
<dbReference type="GO" id="GO:0000160">
    <property type="term" value="P:phosphorelay signal transduction system"/>
    <property type="evidence" value="ECO:0007669"/>
    <property type="project" value="InterPro"/>
</dbReference>
<comment type="caution">
    <text evidence="7">The sequence shown here is derived from an EMBL/GenBank/DDBJ whole genome shotgun (WGS) entry which is preliminary data.</text>
</comment>
<keyword evidence="4" id="KW-0812">Transmembrane</keyword>
<gene>
    <name evidence="7" type="ORF">BMIN_0967</name>
</gene>
<evidence type="ECO:0000256" key="3">
    <source>
        <dbReference type="SAM" id="MobiDB-lite"/>
    </source>
</evidence>
<dbReference type="Proteomes" id="UP000029014">
    <property type="component" value="Unassembled WGS sequence"/>
</dbReference>
<dbReference type="SMART" id="SM00448">
    <property type="entry name" value="REC"/>
    <property type="match status" value="1"/>
</dbReference>
<dbReference type="STRING" id="1693.BMIN_0967"/>
<feature type="domain" description="HTH luxR-type" evidence="5">
    <location>
        <begin position="235"/>
        <end position="300"/>
    </location>
</feature>
<dbReference type="SUPFAM" id="SSF46894">
    <property type="entry name" value="C-terminal effector domain of the bipartite response regulators"/>
    <property type="match status" value="1"/>
</dbReference>
<dbReference type="AlphaFoldDB" id="A0A087BR82"/>
<dbReference type="CDD" id="cd06170">
    <property type="entry name" value="LuxR_C_like"/>
    <property type="match status" value="1"/>
</dbReference>
<organism evidence="7 8">
    <name type="scientific">Bifidobacterium minimum</name>
    <dbReference type="NCBI Taxonomy" id="1693"/>
    <lineage>
        <taxon>Bacteria</taxon>
        <taxon>Bacillati</taxon>
        <taxon>Actinomycetota</taxon>
        <taxon>Actinomycetes</taxon>
        <taxon>Bifidobacteriales</taxon>
        <taxon>Bifidobacteriaceae</taxon>
        <taxon>Bifidobacterium</taxon>
    </lineage>
</organism>
<dbReference type="GO" id="GO:0006355">
    <property type="term" value="P:regulation of DNA-templated transcription"/>
    <property type="evidence" value="ECO:0007669"/>
    <property type="project" value="InterPro"/>
</dbReference>
<feature type="region of interest" description="Disordered" evidence="3">
    <location>
        <begin position="198"/>
        <end position="241"/>
    </location>
</feature>
<accession>A0A087BR82</accession>
<sequence>MSAASSDYQYDWIASAAMWERVFSGWLACLIRAMSALGVPWMALLLQDSPAMIACGATRGSCSCSAVCRMLGMKDGLSAVGVGVLDNDPLALRMFRAVLHDRDDIDLLWLASSPAVAVQSCLSAATRPDVLVTDMALEGISGTSVCAKVKQLSGPIRVIGVTAYRTDVYLDDARESGMEAVVSKARLDDLVVRILDEDAAHGGPPTQEENGSGPTPAGRANPSSCEARQSSEQPTPVGRRTLSHRELEVLGCFSRGLNSSETMDRLDITRSTLASYEHRATVKLGARNRTEAVALCIRKHLLP</sequence>
<keyword evidence="1" id="KW-0238">DNA-binding</keyword>
<protein>
    <submittedName>
        <fullName evidence="7">Two-component response regulator</fullName>
    </submittedName>
</protein>
<dbReference type="InterPro" id="IPR011006">
    <property type="entry name" value="CheY-like_superfamily"/>
</dbReference>
<evidence type="ECO:0000256" key="1">
    <source>
        <dbReference type="ARBA" id="ARBA00023125"/>
    </source>
</evidence>
<dbReference type="PANTHER" id="PTHR43214">
    <property type="entry name" value="TWO-COMPONENT RESPONSE REGULATOR"/>
    <property type="match status" value="1"/>
</dbReference>
<dbReference type="SMART" id="SM00421">
    <property type="entry name" value="HTH_LUXR"/>
    <property type="match status" value="1"/>
</dbReference>
<dbReference type="InterPro" id="IPR036388">
    <property type="entry name" value="WH-like_DNA-bd_sf"/>
</dbReference>
<feature type="compositionally biased region" description="Polar residues" evidence="3">
    <location>
        <begin position="221"/>
        <end position="234"/>
    </location>
</feature>
<dbReference type="Pfam" id="PF00196">
    <property type="entry name" value="GerE"/>
    <property type="match status" value="1"/>
</dbReference>
<dbReference type="PROSITE" id="PS50043">
    <property type="entry name" value="HTH_LUXR_2"/>
    <property type="match status" value="1"/>
</dbReference>
<dbReference type="Gene3D" id="1.10.10.10">
    <property type="entry name" value="Winged helix-like DNA-binding domain superfamily/Winged helix DNA-binding domain"/>
    <property type="match status" value="1"/>
</dbReference>
<dbReference type="GO" id="GO:0003677">
    <property type="term" value="F:DNA binding"/>
    <property type="evidence" value="ECO:0007669"/>
    <property type="project" value="UniProtKB-KW"/>
</dbReference>
<keyword evidence="8" id="KW-1185">Reference proteome</keyword>
<dbReference type="PROSITE" id="PS50110">
    <property type="entry name" value="RESPONSE_REGULATORY"/>
    <property type="match status" value="1"/>
</dbReference>
<evidence type="ECO:0000313" key="8">
    <source>
        <dbReference type="Proteomes" id="UP000029014"/>
    </source>
</evidence>